<evidence type="ECO:0000313" key="4">
    <source>
        <dbReference type="Proteomes" id="UP000605568"/>
    </source>
</evidence>
<keyword evidence="4" id="KW-1185">Reference proteome</keyword>
<dbReference type="Proteomes" id="UP000605568">
    <property type="component" value="Unassembled WGS sequence"/>
</dbReference>
<dbReference type="SUPFAM" id="SSF51735">
    <property type="entry name" value="NAD(P)-binding Rossmann-fold domains"/>
    <property type="match status" value="1"/>
</dbReference>
<dbReference type="PANTHER" id="PTHR42760">
    <property type="entry name" value="SHORT-CHAIN DEHYDROGENASES/REDUCTASES FAMILY MEMBER"/>
    <property type="match status" value="1"/>
</dbReference>
<dbReference type="PROSITE" id="PS00061">
    <property type="entry name" value="ADH_SHORT"/>
    <property type="match status" value="1"/>
</dbReference>
<evidence type="ECO:0000256" key="1">
    <source>
        <dbReference type="ARBA" id="ARBA00006484"/>
    </source>
</evidence>
<protein>
    <submittedName>
        <fullName evidence="3">Oxidoreductase</fullName>
    </submittedName>
</protein>
<dbReference type="InterPro" id="IPR020904">
    <property type="entry name" value="Sc_DH/Rdtase_CS"/>
</dbReference>
<dbReference type="PRINTS" id="PR00081">
    <property type="entry name" value="GDHRDH"/>
</dbReference>
<dbReference type="InterPro" id="IPR036291">
    <property type="entry name" value="NAD(P)-bd_dom_sf"/>
</dbReference>
<keyword evidence="2" id="KW-0560">Oxidoreductase</keyword>
<proteinExistence type="inferred from homology"/>
<gene>
    <name evidence="3" type="ORF">GCM10017774_41060</name>
</gene>
<dbReference type="InterPro" id="IPR002347">
    <property type="entry name" value="SDR_fam"/>
</dbReference>
<sequence length="258" mass="25960">MSERELDGRVVIVFGAGSSGQGLSNGEAAALAYARAGALVAAVDRDAAEAGRVAKEITATGGAALAITADVTVEADVAAAIDAVVTALGPPHVLHNNVGASVIGELAATDLATWNHGIAVNLTSAYLTCRYTLPHMLAAGRGAIVNVSSLAAIRDTGYVYPVYSAAKAGLNQLTVSLALTHARDGLRANAVLPGLIDTPMVARQVTTDIAARHAASPTGRMGSPHDVANAAVFLASDRAAYVNGVCLPVDGGLFARSA</sequence>
<dbReference type="Pfam" id="PF13561">
    <property type="entry name" value="adh_short_C2"/>
    <property type="match status" value="1"/>
</dbReference>
<comment type="similarity">
    <text evidence="1">Belongs to the short-chain dehydrogenases/reductases (SDR) family.</text>
</comment>
<accession>A0ABQ3MF56</accession>
<name>A0ABQ3MF56_9PSEU</name>
<dbReference type="CDD" id="cd05233">
    <property type="entry name" value="SDR_c"/>
    <property type="match status" value="1"/>
</dbReference>
<dbReference type="EMBL" id="BNAR01000005">
    <property type="protein sequence ID" value="GHH43306.1"/>
    <property type="molecule type" value="Genomic_DNA"/>
</dbReference>
<reference evidence="4" key="1">
    <citation type="journal article" date="2019" name="Int. J. Syst. Evol. Microbiol.">
        <title>The Global Catalogue of Microorganisms (GCM) 10K type strain sequencing project: providing services to taxonomists for standard genome sequencing and annotation.</title>
        <authorList>
            <consortium name="The Broad Institute Genomics Platform"/>
            <consortium name="The Broad Institute Genome Sequencing Center for Infectious Disease"/>
            <person name="Wu L."/>
            <person name="Ma J."/>
        </authorList>
    </citation>
    <scope>NUCLEOTIDE SEQUENCE [LARGE SCALE GENOMIC DNA]</scope>
    <source>
        <strain evidence="4">CGMCC 4.7367</strain>
    </source>
</reference>
<evidence type="ECO:0000256" key="2">
    <source>
        <dbReference type="ARBA" id="ARBA00023002"/>
    </source>
</evidence>
<organism evidence="3 4">
    <name type="scientific">Lentzea cavernae</name>
    <dbReference type="NCBI Taxonomy" id="2020703"/>
    <lineage>
        <taxon>Bacteria</taxon>
        <taxon>Bacillati</taxon>
        <taxon>Actinomycetota</taxon>
        <taxon>Actinomycetes</taxon>
        <taxon>Pseudonocardiales</taxon>
        <taxon>Pseudonocardiaceae</taxon>
        <taxon>Lentzea</taxon>
    </lineage>
</organism>
<dbReference type="PRINTS" id="PR00080">
    <property type="entry name" value="SDRFAMILY"/>
</dbReference>
<dbReference type="PANTHER" id="PTHR42760:SF133">
    <property type="entry name" value="3-OXOACYL-[ACYL-CARRIER-PROTEIN] REDUCTASE"/>
    <property type="match status" value="1"/>
</dbReference>
<dbReference type="RefSeq" id="WP_191299712.1">
    <property type="nucleotide sequence ID" value="NZ_BNAR01000005.1"/>
</dbReference>
<comment type="caution">
    <text evidence="3">The sequence shown here is derived from an EMBL/GenBank/DDBJ whole genome shotgun (WGS) entry which is preliminary data.</text>
</comment>
<dbReference type="Gene3D" id="3.40.50.720">
    <property type="entry name" value="NAD(P)-binding Rossmann-like Domain"/>
    <property type="match status" value="1"/>
</dbReference>
<evidence type="ECO:0000313" key="3">
    <source>
        <dbReference type="EMBL" id="GHH43306.1"/>
    </source>
</evidence>